<proteinExistence type="inferred from homology"/>
<keyword evidence="4" id="KW-1185">Reference proteome</keyword>
<dbReference type="CDD" id="cd05233">
    <property type="entry name" value="SDR_c"/>
    <property type="match status" value="1"/>
</dbReference>
<sequence length="285" mass="30058">MSFSIAGKTAIVTGAANGVGLAIARHFADAGARVMCADMDEVKLAREFGANPDMDVLPDAGEDAVDEDASTVRIFAGDLREKLTIANLLSATIDAFDRVDILVNASRQVIGMDPLDSDDKTVETLMEQNLMTALKLSQAVAKRMIQQAEDEDVEPEPQSIGAIVNLTSIAAIRTRPQLMGFSIASAALEQMTRSLAVALAPNRIRVNAVGFGSVMSASLREACAAEPGLRDEVITGTPLGRIAEAGEVAEAVHFLASDASRFMTGQVVMVDGGRTVIDVVDTDTH</sequence>
<name>A0A845MA42_9RHOB</name>
<evidence type="ECO:0000313" key="4">
    <source>
        <dbReference type="Proteomes" id="UP000467322"/>
    </source>
</evidence>
<dbReference type="PROSITE" id="PS50065">
    <property type="entry name" value="HMG_COA_REDUCTASE_4"/>
    <property type="match status" value="1"/>
</dbReference>
<organism evidence="3 4">
    <name type="scientific">Maritimibacter harenae</name>
    <dbReference type="NCBI Taxonomy" id="2606218"/>
    <lineage>
        <taxon>Bacteria</taxon>
        <taxon>Pseudomonadati</taxon>
        <taxon>Pseudomonadota</taxon>
        <taxon>Alphaproteobacteria</taxon>
        <taxon>Rhodobacterales</taxon>
        <taxon>Roseobacteraceae</taxon>
        <taxon>Maritimibacter</taxon>
    </lineage>
</organism>
<dbReference type="InterPro" id="IPR002347">
    <property type="entry name" value="SDR_fam"/>
</dbReference>
<dbReference type="GO" id="GO:0015936">
    <property type="term" value="P:coenzyme A metabolic process"/>
    <property type="evidence" value="ECO:0007669"/>
    <property type="project" value="InterPro"/>
</dbReference>
<comment type="similarity">
    <text evidence="1">Belongs to the short-chain dehydrogenases/reductases (SDR) family.</text>
</comment>
<keyword evidence="2" id="KW-0560">Oxidoreductase</keyword>
<dbReference type="EMBL" id="WTUX01000012">
    <property type="protein sequence ID" value="MZR13481.1"/>
    <property type="molecule type" value="Genomic_DNA"/>
</dbReference>
<dbReference type="InterPro" id="IPR002202">
    <property type="entry name" value="HMG_CoA_Rdtase"/>
</dbReference>
<dbReference type="InterPro" id="IPR036291">
    <property type="entry name" value="NAD(P)-bd_dom_sf"/>
</dbReference>
<dbReference type="Gene3D" id="3.40.50.720">
    <property type="entry name" value="NAD(P)-binding Rossmann-like Domain"/>
    <property type="match status" value="1"/>
</dbReference>
<dbReference type="SUPFAM" id="SSF51735">
    <property type="entry name" value="NAD(P)-binding Rossmann-fold domains"/>
    <property type="match status" value="1"/>
</dbReference>
<reference evidence="3 4" key="1">
    <citation type="submission" date="2019-12" db="EMBL/GenBank/DDBJ databases">
        <title>Maritimibacter sp. nov. sp. isolated from sea sand.</title>
        <authorList>
            <person name="Kim J."/>
            <person name="Jeong S.E."/>
            <person name="Jung H.S."/>
            <person name="Jeon C.O."/>
        </authorList>
    </citation>
    <scope>NUCLEOTIDE SEQUENCE [LARGE SCALE GENOMIC DNA]</scope>
    <source>
        <strain evidence="3 4">DP07</strain>
    </source>
</reference>
<evidence type="ECO:0000313" key="3">
    <source>
        <dbReference type="EMBL" id="MZR13481.1"/>
    </source>
</evidence>
<dbReference type="AlphaFoldDB" id="A0A845MA42"/>
<dbReference type="GO" id="GO:0004420">
    <property type="term" value="F:hydroxymethylglutaryl-CoA reductase (NADPH) activity"/>
    <property type="evidence" value="ECO:0007669"/>
    <property type="project" value="InterPro"/>
</dbReference>
<dbReference type="RefSeq" id="WP_161351598.1">
    <property type="nucleotide sequence ID" value="NZ_WTUX01000012.1"/>
</dbReference>
<comment type="caution">
    <text evidence="3">The sequence shown here is derived from an EMBL/GenBank/DDBJ whole genome shotgun (WGS) entry which is preliminary data.</text>
</comment>
<dbReference type="Pfam" id="PF13561">
    <property type="entry name" value="adh_short_C2"/>
    <property type="match status" value="1"/>
</dbReference>
<evidence type="ECO:0000256" key="2">
    <source>
        <dbReference type="ARBA" id="ARBA00023002"/>
    </source>
</evidence>
<protein>
    <submittedName>
        <fullName evidence="3">SDR family oxidoreductase</fullName>
    </submittedName>
</protein>
<dbReference type="PANTHER" id="PTHR43639">
    <property type="entry name" value="OXIDOREDUCTASE, SHORT-CHAIN DEHYDROGENASE/REDUCTASE FAMILY (AFU_ORTHOLOGUE AFUA_5G02870)"/>
    <property type="match status" value="1"/>
</dbReference>
<dbReference type="PRINTS" id="PR00081">
    <property type="entry name" value="GDHRDH"/>
</dbReference>
<dbReference type="PRINTS" id="PR00080">
    <property type="entry name" value="SDRFAMILY"/>
</dbReference>
<accession>A0A845MA42</accession>
<dbReference type="PANTHER" id="PTHR43639:SF1">
    <property type="entry name" value="SHORT-CHAIN DEHYDROGENASE_REDUCTASE FAMILY PROTEIN"/>
    <property type="match status" value="1"/>
</dbReference>
<dbReference type="Proteomes" id="UP000467322">
    <property type="component" value="Unassembled WGS sequence"/>
</dbReference>
<evidence type="ECO:0000256" key="1">
    <source>
        <dbReference type="ARBA" id="ARBA00006484"/>
    </source>
</evidence>
<gene>
    <name evidence="3" type="ORF">GQE99_10690</name>
</gene>